<reference evidence="1 2" key="1">
    <citation type="submission" date="2023-06" db="EMBL/GenBank/DDBJ databases">
        <authorList>
            <person name="Oyuntsetseg B."/>
            <person name="Kim S.B."/>
        </authorList>
    </citation>
    <scope>NUCLEOTIDE SEQUENCE [LARGE SCALE GENOMIC DNA]</scope>
    <source>
        <strain evidence="1 2">2-2</strain>
    </source>
</reference>
<accession>A0ABY8XTZ5</accession>
<dbReference type="EMBL" id="CP127173">
    <property type="protein sequence ID" value="WIV59123.1"/>
    <property type="molecule type" value="Genomic_DNA"/>
</dbReference>
<name>A0ABY8XTZ5_9PSEU</name>
<gene>
    <name evidence="1" type="ORF">QP939_11075</name>
</gene>
<sequence>MSVRAGFRWRPLEEACGVRELNSAEVAEAVRAAAQRVAEIASAQATA</sequence>
<proteinExistence type="predicted"/>
<dbReference type="RefSeq" id="WP_285456599.1">
    <property type="nucleotide sequence ID" value="NZ_CP127173.1"/>
</dbReference>
<dbReference type="Proteomes" id="UP001227101">
    <property type="component" value="Chromosome"/>
</dbReference>
<evidence type="ECO:0000313" key="2">
    <source>
        <dbReference type="Proteomes" id="UP001227101"/>
    </source>
</evidence>
<organism evidence="1 2">
    <name type="scientific">Amycolatopsis nalaikhensis</name>
    <dbReference type="NCBI Taxonomy" id="715472"/>
    <lineage>
        <taxon>Bacteria</taxon>
        <taxon>Bacillati</taxon>
        <taxon>Actinomycetota</taxon>
        <taxon>Actinomycetes</taxon>
        <taxon>Pseudonocardiales</taxon>
        <taxon>Pseudonocardiaceae</taxon>
        <taxon>Amycolatopsis</taxon>
    </lineage>
</organism>
<protein>
    <submittedName>
        <fullName evidence="1">Uncharacterized protein</fullName>
    </submittedName>
</protein>
<keyword evidence="2" id="KW-1185">Reference proteome</keyword>
<evidence type="ECO:0000313" key="1">
    <source>
        <dbReference type="EMBL" id="WIV59123.1"/>
    </source>
</evidence>